<dbReference type="EMBL" id="JAGQLG010000132">
    <property type="protein sequence ID" value="MCA9382436.1"/>
    <property type="molecule type" value="Genomic_DNA"/>
</dbReference>
<dbReference type="GO" id="GO:0008360">
    <property type="term" value="P:regulation of cell shape"/>
    <property type="evidence" value="ECO:0007669"/>
    <property type="project" value="UniProtKB-KW"/>
</dbReference>
<gene>
    <name evidence="7" type="ORF">KC660_03455</name>
</gene>
<evidence type="ECO:0000256" key="3">
    <source>
        <dbReference type="ARBA" id="ARBA00022960"/>
    </source>
</evidence>
<evidence type="ECO:0000313" key="8">
    <source>
        <dbReference type="Proteomes" id="UP000782843"/>
    </source>
</evidence>
<dbReference type="GO" id="GO:0071555">
    <property type="term" value="P:cell wall organization"/>
    <property type="evidence" value="ECO:0007669"/>
    <property type="project" value="UniProtKB-KW"/>
</dbReference>
<organism evidence="7 8">
    <name type="scientific">Candidatus Dojkabacteria bacterium</name>
    <dbReference type="NCBI Taxonomy" id="2099670"/>
    <lineage>
        <taxon>Bacteria</taxon>
        <taxon>Candidatus Dojkabacteria</taxon>
    </lineage>
</organism>
<dbReference type="Proteomes" id="UP000782843">
    <property type="component" value="Unassembled WGS sequence"/>
</dbReference>
<dbReference type="InterPro" id="IPR050644">
    <property type="entry name" value="PG_Glycine_Bridge_Synth"/>
</dbReference>
<dbReference type="GO" id="GO:0009252">
    <property type="term" value="P:peptidoglycan biosynthetic process"/>
    <property type="evidence" value="ECO:0007669"/>
    <property type="project" value="UniProtKB-KW"/>
</dbReference>
<accession>A0A955RI57</accession>
<dbReference type="PANTHER" id="PTHR36174:SF1">
    <property type="entry name" value="LIPID II:GLYCINE GLYCYLTRANSFERASE"/>
    <property type="match status" value="1"/>
</dbReference>
<evidence type="ECO:0000256" key="6">
    <source>
        <dbReference type="ARBA" id="ARBA00023316"/>
    </source>
</evidence>
<evidence type="ECO:0000313" key="7">
    <source>
        <dbReference type="EMBL" id="MCA9382436.1"/>
    </source>
</evidence>
<keyword evidence="3" id="KW-0133">Cell shape</keyword>
<evidence type="ECO:0000256" key="2">
    <source>
        <dbReference type="ARBA" id="ARBA00022679"/>
    </source>
</evidence>
<evidence type="ECO:0000256" key="4">
    <source>
        <dbReference type="ARBA" id="ARBA00022984"/>
    </source>
</evidence>
<keyword evidence="6" id="KW-0961">Cell wall biogenesis/degradation</keyword>
<dbReference type="PANTHER" id="PTHR36174">
    <property type="entry name" value="LIPID II:GLYCINE GLYCYLTRANSFERASE"/>
    <property type="match status" value="1"/>
</dbReference>
<keyword evidence="2" id="KW-0808">Transferase</keyword>
<dbReference type="PROSITE" id="PS51191">
    <property type="entry name" value="FEMABX"/>
    <property type="match status" value="1"/>
</dbReference>
<sequence length="337" mass="39772">MEIKEVTEKSLWEKALDSCENVYFPQSWNWGEVEIKKNHEPIRLAVYEDKKLVSAVQLIHVKAKRGNYLEAMLGPVFTKDCKDRDLVFTELIKFTKKYKADFLRIGPPIPESEEVRKEFMDLKFKKKIGQNQGAESTLIINLHDSEDEILGLMRKNTRYYIRRAEKDGVKIKIFENENENGIKDFISLYNETLDRVGFVSHKGIEDEFNILSKDKQAVIITAYYDDIPLSSGVFVMYRDYGVYHHGATSMKMPKIPASYAMLWEAIKYAKRNGKLFFSLWGVVGDDQTKHPWYGFSRFKRGFSENEIHYIRMQDYPFNLKYRSTRLYEKFEGWRKGY</sequence>
<comment type="similarity">
    <text evidence="1">Belongs to the FemABX family.</text>
</comment>
<dbReference type="AlphaFoldDB" id="A0A955RI57"/>
<reference evidence="7" key="2">
    <citation type="journal article" date="2021" name="Microbiome">
        <title>Successional dynamics and alternative stable states in a saline activated sludge microbial community over 9 years.</title>
        <authorList>
            <person name="Wang Y."/>
            <person name="Ye J."/>
            <person name="Ju F."/>
            <person name="Liu L."/>
            <person name="Boyd J.A."/>
            <person name="Deng Y."/>
            <person name="Parks D.H."/>
            <person name="Jiang X."/>
            <person name="Yin X."/>
            <person name="Woodcroft B.J."/>
            <person name="Tyson G.W."/>
            <person name="Hugenholtz P."/>
            <person name="Polz M.F."/>
            <person name="Zhang T."/>
        </authorList>
    </citation>
    <scope>NUCLEOTIDE SEQUENCE</scope>
    <source>
        <strain evidence="7">HKST-UBA10</strain>
    </source>
</reference>
<evidence type="ECO:0000256" key="1">
    <source>
        <dbReference type="ARBA" id="ARBA00009943"/>
    </source>
</evidence>
<comment type="caution">
    <text evidence="7">The sequence shown here is derived from an EMBL/GenBank/DDBJ whole genome shotgun (WGS) entry which is preliminary data.</text>
</comment>
<proteinExistence type="inferred from homology"/>
<keyword evidence="5" id="KW-0012">Acyltransferase</keyword>
<dbReference type="GO" id="GO:0016755">
    <property type="term" value="F:aminoacyltransferase activity"/>
    <property type="evidence" value="ECO:0007669"/>
    <property type="project" value="InterPro"/>
</dbReference>
<dbReference type="InterPro" id="IPR016181">
    <property type="entry name" value="Acyl_CoA_acyltransferase"/>
</dbReference>
<dbReference type="SUPFAM" id="SSF55729">
    <property type="entry name" value="Acyl-CoA N-acyltransferases (Nat)"/>
    <property type="match status" value="2"/>
</dbReference>
<dbReference type="InterPro" id="IPR003447">
    <property type="entry name" value="FEMABX"/>
</dbReference>
<name>A0A955RI57_9BACT</name>
<reference evidence="7" key="1">
    <citation type="submission" date="2020-04" db="EMBL/GenBank/DDBJ databases">
        <authorList>
            <person name="Zhang T."/>
        </authorList>
    </citation>
    <scope>NUCLEOTIDE SEQUENCE</scope>
    <source>
        <strain evidence="7">HKST-UBA10</strain>
    </source>
</reference>
<dbReference type="Pfam" id="PF02388">
    <property type="entry name" value="FemAB"/>
    <property type="match status" value="3"/>
</dbReference>
<evidence type="ECO:0000256" key="5">
    <source>
        <dbReference type="ARBA" id="ARBA00023315"/>
    </source>
</evidence>
<dbReference type="Gene3D" id="3.40.630.30">
    <property type="match status" value="2"/>
</dbReference>
<keyword evidence="4" id="KW-0573">Peptidoglycan synthesis</keyword>
<protein>
    <submittedName>
        <fullName evidence="7">Peptidoglycan bridge formation glycyltransferase FemA/FemB family protein</fullName>
    </submittedName>
</protein>